<comment type="caution">
    <text evidence="2">The sequence shown here is derived from an EMBL/GenBank/DDBJ whole genome shotgun (WGS) entry which is preliminary data.</text>
</comment>
<dbReference type="Proteomes" id="UP000811481">
    <property type="component" value="Unassembled WGS sequence"/>
</dbReference>
<proteinExistence type="predicted"/>
<keyword evidence="1" id="KW-0175">Coiled coil</keyword>
<reference evidence="2" key="1">
    <citation type="submission" date="2021-04" db="EMBL/GenBank/DDBJ databases">
        <title>Draft genome sequence of StrPh-CL8, a phytoplasma strain causing strawberry phyllody in Chile.</title>
        <authorList>
            <person name="Cui W."/>
            <person name="Zamorano A."/>
            <person name="Fiore N."/>
        </authorList>
    </citation>
    <scope>NUCLEOTIDE SEQUENCE [LARGE SCALE GENOMIC DNA]</scope>
    <source>
        <strain evidence="2">StrPh-Cl</strain>
    </source>
</reference>
<evidence type="ECO:0000313" key="3">
    <source>
        <dbReference type="Proteomes" id="UP000811481"/>
    </source>
</evidence>
<dbReference type="EMBL" id="JAGVRH010000017">
    <property type="protein sequence ID" value="MBS2126596.1"/>
    <property type="molecule type" value="Genomic_DNA"/>
</dbReference>
<feature type="coiled-coil region" evidence="1">
    <location>
        <begin position="65"/>
        <end position="111"/>
    </location>
</feature>
<gene>
    <name evidence="2" type="ORF">J8J04_02785</name>
</gene>
<accession>A0ABS5K3U5</accession>
<sequence>MKIPKSKIKITQAKYDQIASYIFSETDDKTLLPNNITEEEKTEINEIKNSWNLLLETFKHDKKTINEYQQKCDIYNKQISELDDKKDEIEIKALNSQLNLAEKSKNREQKNYDKRFLVEKNSILHSLNSLYEITPSEG</sequence>
<keyword evidence="3" id="KW-1185">Reference proteome</keyword>
<protein>
    <submittedName>
        <fullName evidence="2">Uncharacterized protein</fullName>
    </submittedName>
</protein>
<evidence type="ECO:0000313" key="2">
    <source>
        <dbReference type="EMBL" id="MBS2126596.1"/>
    </source>
</evidence>
<organism evidence="2 3">
    <name type="scientific">'Fragaria x ananassa' phyllody phytoplasma</name>
    <dbReference type="NCBI Taxonomy" id="2358428"/>
    <lineage>
        <taxon>Bacteria</taxon>
        <taxon>Bacillati</taxon>
        <taxon>Mycoplasmatota</taxon>
        <taxon>Mollicutes</taxon>
        <taxon>Acholeplasmatales</taxon>
        <taxon>Acholeplasmataceae</taxon>
        <taxon>Candidatus Phytoplasma</taxon>
        <taxon>16SrXIII (Mexican periwinkle virescence group)</taxon>
    </lineage>
</organism>
<name>A0ABS5K3U5_9MOLU</name>
<evidence type="ECO:0000256" key="1">
    <source>
        <dbReference type="SAM" id="Coils"/>
    </source>
</evidence>